<dbReference type="RefSeq" id="WP_349803498.1">
    <property type="nucleotide sequence ID" value="NZ_JBEGDP010000001.1"/>
</dbReference>
<dbReference type="Proteomes" id="UP001482520">
    <property type="component" value="Unassembled WGS sequence"/>
</dbReference>
<reference evidence="6 7" key="1">
    <citation type="submission" date="2024-02" db="EMBL/GenBank/DDBJ databases">
        <title>Full genome sequence of Nocardioides kribbensis.</title>
        <authorList>
            <person name="Poletto B.L."/>
            <person name="Silva G."/>
            <person name="Galante D."/>
            <person name="Campos K.R."/>
            <person name="Santos M.B.N."/>
            <person name="Sacchi C.T."/>
        </authorList>
    </citation>
    <scope>NUCLEOTIDE SEQUENCE [LARGE SCALE GENOMIC DNA]</scope>
    <source>
        <strain evidence="6 7">O4R</strain>
    </source>
</reference>
<sequence length="312" mass="34954">MPRVPQPPLAQPGDECVSDRSGAPHKIAHPDDDVELQQVLAWLQSSAVDQLMTGAVVEAIEYVLDGARTFRFDLDSPEVDSDERRTVGVKLQYRILEAFGLPKERPLDTTIVGIPVELKATIGGNWAIPREGQCEICLLTQVDSKNDRFRVFLMRTHRRWLNEGKNQDAKRTIRADARDTFASVVLDWTALPRNPLKDLTPEQLAGVFEPRVGIKRRVTALFGFLPEVVIPRVAIETVAAMAKDPLRRARQAKPDVFFSHELVVLMGTWTPQRELAARHGFDLSGDAWVAIRPETLGDDYEAAKAMMERTGN</sequence>
<dbReference type="InterPro" id="IPR037057">
    <property type="entry name" value="DNA_rep_MutH/T2_RE_sf"/>
</dbReference>
<evidence type="ECO:0000313" key="7">
    <source>
        <dbReference type="Proteomes" id="UP001482520"/>
    </source>
</evidence>
<evidence type="ECO:0000256" key="1">
    <source>
        <dbReference type="ARBA" id="ARBA00022722"/>
    </source>
</evidence>
<organism evidence="6 7">
    <name type="scientific">Nocardioides kribbensis</name>
    <dbReference type="NCBI Taxonomy" id="305517"/>
    <lineage>
        <taxon>Bacteria</taxon>
        <taxon>Bacillati</taxon>
        <taxon>Actinomycetota</taxon>
        <taxon>Actinomycetes</taxon>
        <taxon>Propionibacteriales</taxon>
        <taxon>Nocardioidaceae</taxon>
        <taxon>Nocardioides</taxon>
    </lineage>
</organism>
<evidence type="ECO:0000256" key="2">
    <source>
        <dbReference type="ARBA" id="ARBA00022759"/>
    </source>
</evidence>
<keyword evidence="1" id="KW-0540">Nuclease</keyword>
<accession>A0ABV1NTI5</accession>
<feature type="compositionally biased region" description="Pro residues" evidence="4">
    <location>
        <begin position="1"/>
        <end position="10"/>
    </location>
</feature>
<feature type="region of interest" description="Disordered" evidence="4">
    <location>
        <begin position="1"/>
        <end position="24"/>
    </location>
</feature>
<dbReference type="SUPFAM" id="SSF52980">
    <property type="entry name" value="Restriction endonuclease-like"/>
    <property type="match status" value="1"/>
</dbReference>
<dbReference type="GO" id="GO:0004519">
    <property type="term" value="F:endonuclease activity"/>
    <property type="evidence" value="ECO:0007669"/>
    <property type="project" value="UniProtKB-KW"/>
</dbReference>
<dbReference type="EMBL" id="JBEGDP010000001">
    <property type="protein sequence ID" value="MEQ7845802.1"/>
    <property type="molecule type" value="Genomic_DNA"/>
</dbReference>
<dbReference type="InterPro" id="IPR036388">
    <property type="entry name" value="WH-like_DNA-bd_sf"/>
</dbReference>
<gene>
    <name evidence="6" type="ORF">V6R90_00830</name>
</gene>
<comment type="caution">
    <text evidence="6">The sequence shown here is derived from an EMBL/GenBank/DDBJ whole genome shotgun (WGS) entry which is preliminary data.</text>
</comment>
<keyword evidence="3" id="KW-0378">Hydrolase</keyword>
<protein>
    <submittedName>
        <fullName evidence="6">NaeI family type II restriction endonuclease</fullName>
    </submittedName>
</protein>
<dbReference type="InterPro" id="IPR011335">
    <property type="entry name" value="Restrct_endonuc-II-like"/>
</dbReference>
<evidence type="ECO:0000256" key="4">
    <source>
        <dbReference type="SAM" id="MobiDB-lite"/>
    </source>
</evidence>
<keyword evidence="2 6" id="KW-0255">Endonuclease</keyword>
<dbReference type="Gene3D" id="1.10.10.10">
    <property type="entry name" value="Winged helix-like DNA-binding domain superfamily/Winged helix DNA-binding domain"/>
    <property type="match status" value="1"/>
</dbReference>
<dbReference type="Pfam" id="PF09126">
    <property type="entry name" value="NaeI"/>
    <property type="match status" value="1"/>
</dbReference>
<evidence type="ECO:0000256" key="3">
    <source>
        <dbReference type="ARBA" id="ARBA00022801"/>
    </source>
</evidence>
<dbReference type="Gene3D" id="3.40.600.10">
    <property type="entry name" value="DNA mismatch repair MutH/Restriction endonuclease, type II"/>
    <property type="match status" value="1"/>
</dbReference>
<evidence type="ECO:0000259" key="5">
    <source>
        <dbReference type="Pfam" id="PF09126"/>
    </source>
</evidence>
<feature type="domain" description="Type II restriction enzyme NaeI" evidence="5">
    <location>
        <begin position="51"/>
        <end position="280"/>
    </location>
</feature>
<proteinExistence type="predicted"/>
<name>A0ABV1NTI5_9ACTN</name>
<evidence type="ECO:0000313" key="6">
    <source>
        <dbReference type="EMBL" id="MEQ7845802.1"/>
    </source>
</evidence>
<keyword evidence="7" id="KW-1185">Reference proteome</keyword>
<dbReference type="InterPro" id="IPR015210">
    <property type="entry name" value="NaeI"/>
</dbReference>